<proteinExistence type="predicted"/>
<dbReference type="HOGENOM" id="CLU_1365788_0_0_6"/>
<evidence type="ECO:0000259" key="1">
    <source>
        <dbReference type="PROSITE" id="PS51750"/>
    </source>
</evidence>
<organism evidence="2 3">
    <name type="scientific">Xylella fastidiosa subsp. sandyi Ann-1</name>
    <dbReference type="NCBI Taxonomy" id="155920"/>
    <lineage>
        <taxon>Bacteria</taxon>
        <taxon>Pseudomonadati</taxon>
        <taxon>Pseudomonadota</taxon>
        <taxon>Gammaproteobacteria</taxon>
        <taxon>Lysobacterales</taxon>
        <taxon>Lysobacteraceae</taxon>
        <taxon>Xylella</taxon>
    </lineage>
</organism>
<dbReference type="Proteomes" id="UP000027215">
    <property type="component" value="Chromosome"/>
</dbReference>
<reference evidence="2 3" key="1">
    <citation type="submission" date="2013-08" db="EMBL/GenBank/DDBJ databases">
        <authorList>
            <person name="Stouthamer R."/>
            <person name="Nunney L."/>
        </authorList>
    </citation>
    <scope>NUCLEOTIDE SEQUENCE [LARGE SCALE GENOMIC DNA]</scope>
    <source>
        <strain evidence="3">ann-1</strain>
    </source>
</reference>
<gene>
    <name evidence="2" type="ORF">D934_07070</name>
</gene>
<dbReference type="RefSeq" id="WP_020852636.1">
    <property type="nucleotide sequence ID" value="NZ_CP006696.1"/>
</dbReference>
<dbReference type="AlphaFoldDB" id="A0A060HAV0"/>
<dbReference type="EMBL" id="CP006696">
    <property type="protein sequence ID" value="AIC10062.1"/>
    <property type="molecule type" value="Genomic_DNA"/>
</dbReference>
<name>A0A060HAV0_XYLFS</name>
<accession>A0A060HAV0</accession>
<dbReference type="Pfam" id="PF02498">
    <property type="entry name" value="Bro-N"/>
    <property type="match status" value="1"/>
</dbReference>
<dbReference type="PATRIC" id="fig|155920.8.peg.1650"/>
<sequence length="214" mass="23459">MTQLPAAVCFSGKSLSIIDRDGVPHLTAADLARALGYKDTSAVLRIYSRHTDEFTSEMSLTVKLTVKGFGCGNSEKPVRLFSPRGCHMVAMFARTSVAAAFRRWVLDVLEFMPSIRKTGSYTSNNAVSLTTVRRCGTVASKELQNSCSGGIRTRQLADFLYPYVFMSGGQQRYKTRKGKAVRRNYCAVLNLPTPTGMARQNVSRSLISAVGDVL</sequence>
<dbReference type="SMART" id="SM01040">
    <property type="entry name" value="Bro-N"/>
    <property type="match status" value="1"/>
</dbReference>
<evidence type="ECO:0000313" key="3">
    <source>
        <dbReference type="Proteomes" id="UP000027215"/>
    </source>
</evidence>
<feature type="domain" description="Bro-N" evidence="1">
    <location>
        <begin position="1"/>
        <end position="119"/>
    </location>
</feature>
<protein>
    <submittedName>
        <fullName evidence="2">Phage antirepressor</fullName>
    </submittedName>
</protein>
<dbReference type="InterPro" id="IPR003497">
    <property type="entry name" value="BRO_N_domain"/>
</dbReference>
<dbReference type="KEGG" id="xfs:D934_07070"/>
<dbReference type="PROSITE" id="PS51750">
    <property type="entry name" value="BRO_N"/>
    <property type="match status" value="1"/>
</dbReference>
<evidence type="ECO:0000313" key="2">
    <source>
        <dbReference type="EMBL" id="AIC10062.1"/>
    </source>
</evidence>